<dbReference type="EMBL" id="ANPB02000009">
    <property type="protein sequence ID" value="KAF4476883.1"/>
    <property type="molecule type" value="Genomic_DNA"/>
</dbReference>
<dbReference type="InterPro" id="IPR023198">
    <property type="entry name" value="PGP-like_dom2"/>
</dbReference>
<dbReference type="Gene3D" id="3.40.50.1000">
    <property type="entry name" value="HAD superfamily/HAD-like"/>
    <property type="match status" value="1"/>
</dbReference>
<reference evidence="1 2" key="2">
    <citation type="submission" date="2020-04" db="EMBL/GenBank/DDBJ databases">
        <title>Genome sequencing and assembly of multiple isolates from the Colletotrichum gloeosporioides species complex.</title>
        <authorList>
            <person name="Gan P."/>
            <person name="Shirasu K."/>
        </authorList>
    </citation>
    <scope>NUCLEOTIDE SEQUENCE [LARGE SCALE GENOMIC DNA]</scope>
    <source>
        <strain evidence="1 2">Nara gc5</strain>
    </source>
</reference>
<protein>
    <submittedName>
        <fullName evidence="1">Uncharacterized protein</fullName>
    </submittedName>
</protein>
<dbReference type="Gene3D" id="1.10.150.240">
    <property type="entry name" value="Putative phosphatase, domain 2"/>
    <property type="match status" value="1"/>
</dbReference>
<dbReference type="InterPro" id="IPR023214">
    <property type="entry name" value="HAD_sf"/>
</dbReference>
<dbReference type="InParanoid" id="A0A7J6IL73"/>
<dbReference type="InterPro" id="IPR041492">
    <property type="entry name" value="HAD_2"/>
</dbReference>
<evidence type="ECO:0000313" key="2">
    <source>
        <dbReference type="Proteomes" id="UP000011096"/>
    </source>
</evidence>
<dbReference type="SUPFAM" id="SSF56784">
    <property type="entry name" value="HAD-like"/>
    <property type="match status" value="1"/>
</dbReference>
<dbReference type="Proteomes" id="UP000011096">
    <property type="component" value="Unassembled WGS sequence"/>
</dbReference>
<dbReference type="Pfam" id="PF13419">
    <property type="entry name" value="HAD_2"/>
    <property type="match status" value="1"/>
</dbReference>
<reference evidence="1 2" key="1">
    <citation type="submission" date="2012-08" db="EMBL/GenBank/DDBJ databases">
        <authorList>
            <person name="Gan P.H.P."/>
            <person name="Ikeda K."/>
            <person name="Irieda H."/>
            <person name="Narusaka M."/>
            <person name="O'Connell R.J."/>
            <person name="Narusaka Y."/>
            <person name="Takano Y."/>
            <person name="Kubo Y."/>
            <person name="Shirasu K."/>
        </authorList>
    </citation>
    <scope>NUCLEOTIDE SEQUENCE [LARGE SCALE GENOMIC DNA]</scope>
    <source>
        <strain evidence="1 2">Nara gc5</strain>
    </source>
</reference>
<gene>
    <name evidence="1" type="ORF">CGGC5_v014472</name>
</gene>
<comment type="caution">
    <text evidence="1">The sequence shown here is derived from an EMBL/GenBank/DDBJ whole genome shotgun (WGS) entry which is preliminary data.</text>
</comment>
<proteinExistence type="predicted"/>
<dbReference type="AlphaFoldDB" id="A0A7J6IL73"/>
<dbReference type="InterPro" id="IPR036412">
    <property type="entry name" value="HAD-like_sf"/>
</dbReference>
<dbReference type="GeneID" id="90980372"/>
<name>A0A7J6IL73_COLFN</name>
<evidence type="ECO:0000313" key="1">
    <source>
        <dbReference type="EMBL" id="KAF4476883.1"/>
    </source>
</evidence>
<sequence>MRLARRAGGGVNSGGRPVCLLHQKEFLASGPERRVHHHTISSTKHLKHQDLDQDRWIAEYRRLYAHEHSQSLIRAFPDADQVLSSLRVRKIPVAIINNKGVQAVHAALQNDGLDGYVLETLIVGD</sequence>
<keyword evidence="2" id="KW-1185">Reference proteome</keyword>
<accession>A0A7J6IL73</accession>
<organism evidence="1 2">
    <name type="scientific">Colletotrichum fructicola (strain Nara gc5)</name>
    <name type="common">Anthracnose fungus</name>
    <name type="synonym">Colletotrichum gloeosporioides (strain Nara gc5)</name>
    <dbReference type="NCBI Taxonomy" id="1213859"/>
    <lineage>
        <taxon>Eukaryota</taxon>
        <taxon>Fungi</taxon>
        <taxon>Dikarya</taxon>
        <taxon>Ascomycota</taxon>
        <taxon>Pezizomycotina</taxon>
        <taxon>Sordariomycetes</taxon>
        <taxon>Hypocreomycetidae</taxon>
        <taxon>Glomerellales</taxon>
        <taxon>Glomerellaceae</taxon>
        <taxon>Colletotrichum</taxon>
        <taxon>Colletotrichum gloeosporioides species complex</taxon>
    </lineage>
</organism>
<dbReference type="OrthoDB" id="4847815at2759"/>
<dbReference type="RefSeq" id="XP_066007514.1">
    <property type="nucleotide sequence ID" value="XM_066153100.1"/>
</dbReference>